<feature type="domain" description="Putative regulatory protein FmdB zinc ribbon" evidence="2">
    <location>
        <begin position="4"/>
        <end position="45"/>
    </location>
</feature>
<proteinExistence type="predicted"/>
<dbReference type="Proteomes" id="UP000069443">
    <property type="component" value="Unassembled WGS sequence"/>
</dbReference>
<evidence type="ECO:0000313" key="3">
    <source>
        <dbReference type="EMBL" id="GAS99543.1"/>
    </source>
</evidence>
<protein>
    <submittedName>
        <fullName evidence="3">Putative transcriptional regulator</fullName>
    </submittedName>
</protein>
<evidence type="ECO:0000313" key="4">
    <source>
        <dbReference type="Proteomes" id="UP000069443"/>
    </source>
</evidence>
<evidence type="ECO:0000256" key="1">
    <source>
        <dbReference type="SAM" id="MobiDB-lite"/>
    </source>
</evidence>
<sequence length="98" mass="10837">MYRMPTYQFRCPGECPDFSARYSMAEVPDEDACPQCRATSRRLIGTPALGIGSTPAMRLHDRTRASADAPQVVSALPRGARRATPVSTNPLHRRLPRP</sequence>
<dbReference type="SMART" id="SM00834">
    <property type="entry name" value="CxxC_CXXC_SSSS"/>
    <property type="match status" value="1"/>
</dbReference>
<accession>A0A124E3C4</accession>
<dbReference type="NCBIfam" id="TIGR02605">
    <property type="entry name" value="CxxC_CxxC_SSSS"/>
    <property type="match status" value="1"/>
</dbReference>
<organism evidence="3 4">
    <name type="scientific">Mycolicibacterium canariasense</name>
    <name type="common">Mycobacterium canariasense</name>
    <dbReference type="NCBI Taxonomy" id="228230"/>
    <lineage>
        <taxon>Bacteria</taxon>
        <taxon>Bacillati</taxon>
        <taxon>Actinomycetota</taxon>
        <taxon>Actinomycetes</taxon>
        <taxon>Mycobacteriales</taxon>
        <taxon>Mycobacteriaceae</taxon>
        <taxon>Mycolicibacterium</taxon>
    </lineage>
</organism>
<dbReference type="AlphaFoldDB" id="A0A124E3C4"/>
<dbReference type="EMBL" id="BCSY01000135">
    <property type="protein sequence ID" value="GAS99543.1"/>
    <property type="molecule type" value="Genomic_DNA"/>
</dbReference>
<reference evidence="4" key="1">
    <citation type="journal article" date="2016" name="Genome Announc.">
        <title>Draft Genome Sequences of Five Rapidly Growing Mycobacterium Species, M. thermoresistibile, M. fortuitum subsp. acetamidolyticum, M. canariasense, M. brisbanense, and M. novocastrense.</title>
        <authorList>
            <person name="Katahira K."/>
            <person name="Ogura Y."/>
            <person name="Gotoh Y."/>
            <person name="Hayashi T."/>
        </authorList>
    </citation>
    <scope>NUCLEOTIDE SEQUENCE [LARGE SCALE GENOMIC DNA]</scope>
    <source>
        <strain evidence="4">JCM15298</strain>
    </source>
</reference>
<gene>
    <name evidence="3" type="ORF">RMCC_6508</name>
</gene>
<dbReference type="InterPro" id="IPR013429">
    <property type="entry name" value="Regulatory_FmdB_Zinc_ribbon"/>
</dbReference>
<feature type="region of interest" description="Disordered" evidence="1">
    <location>
        <begin position="64"/>
        <end position="98"/>
    </location>
</feature>
<keyword evidence="4" id="KW-1185">Reference proteome</keyword>
<reference evidence="4" key="2">
    <citation type="submission" date="2016-02" db="EMBL/GenBank/DDBJ databases">
        <title>Draft genome sequence of five rapidly growing Mycobacterium species.</title>
        <authorList>
            <person name="Katahira K."/>
            <person name="Gotou Y."/>
            <person name="Iida K."/>
            <person name="Ogura Y."/>
            <person name="Hayashi T."/>
        </authorList>
    </citation>
    <scope>NUCLEOTIDE SEQUENCE [LARGE SCALE GENOMIC DNA]</scope>
    <source>
        <strain evidence="4">JCM15298</strain>
    </source>
</reference>
<dbReference type="STRING" id="228230.RMCC_6508"/>
<name>A0A124E3C4_MYCCR</name>
<evidence type="ECO:0000259" key="2">
    <source>
        <dbReference type="SMART" id="SM00834"/>
    </source>
</evidence>
<comment type="caution">
    <text evidence="3">The sequence shown here is derived from an EMBL/GenBank/DDBJ whole genome shotgun (WGS) entry which is preliminary data.</text>
</comment>